<gene>
    <name evidence="1" type="ORF">CAEBREN_24793</name>
</gene>
<evidence type="ECO:0000313" key="2">
    <source>
        <dbReference type="Proteomes" id="UP000008068"/>
    </source>
</evidence>
<protein>
    <submittedName>
        <fullName evidence="1">Uncharacterized protein</fullName>
    </submittedName>
</protein>
<accession>G0NAG0</accession>
<evidence type="ECO:0000313" key="1">
    <source>
        <dbReference type="EMBL" id="EGT56160.1"/>
    </source>
</evidence>
<name>G0NAG0_CAEBE</name>
<dbReference type="InParanoid" id="G0NAG0"/>
<keyword evidence="2" id="KW-1185">Reference proteome</keyword>
<dbReference type="HOGENOM" id="CLU_2924770_0_0_1"/>
<dbReference type="EMBL" id="GL379854">
    <property type="protein sequence ID" value="EGT56160.1"/>
    <property type="molecule type" value="Genomic_DNA"/>
</dbReference>
<sequence>MKVQLYSIQGVDTGYLLAIGKAHGVSMSDRIKRALEEHSGMSIELDSEMKIVDWCKNTTSN</sequence>
<reference evidence="2" key="1">
    <citation type="submission" date="2011-07" db="EMBL/GenBank/DDBJ databases">
        <authorList>
            <consortium name="Caenorhabditis brenneri Sequencing and Analysis Consortium"/>
            <person name="Wilson R.K."/>
        </authorList>
    </citation>
    <scope>NUCLEOTIDE SEQUENCE [LARGE SCALE GENOMIC DNA]</scope>
    <source>
        <strain evidence="2">PB2801</strain>
    </source>
</reference>
<organism evidence="2">
    <name type="scientific">Caenorhabditis brenneri</name>
    <name type="common">Nematode worm</name>
    <dbReference type="NCBI Taxonomy" id="135651"/>
    <lineage>
        <taxon>Eukaryota</taxon>
        <taxon>Metazoa</taxon>
        <taxon>Ecdysozoa</taxon>
        <taxon>Nematoda</taxon>
        <taxon>Chromadorea</taxon>
        <taxon>Rhabditida</taxon>
        <taxon>Rhabditina</taxon>
        <taxon>Rhabditomorpha</taxon>
        <taxon>Rhabditoidea</taxon>
        <taxon>Rhabditidae</taxon>
        <taxon>Peloderinae</taxon>
        <taxon>Caenorhabditis</taxon>
    </lineage>
</organism>
<proteinExistence type="predicted"/>
<dbReference type="AlphaFoldDB" id="G0NAG0"/>
<dbReference type="Proteomes" id="UP000008068">
    <property type="component" value="Unassembled WGS sequence"/>
</dbReference>